<dbReference type="InterPro" id="IPR037165">
    <property type="entry name" value="AldOxase/xan_DH_Mopterin-bd_sf"/>
</dbReference>
<dbReference type="InterPro" id="IPR046867">
    <property type="entry name" value="AldOxase/xan_DH_MoCoBD2"/>
</dbReference>
<dbReference type="SUPFAM" id="SSF56003">
    <property type="entry name" value="Molybdenum cofactor-binding domain"/>
    <property type="match status" value="2"/>
</dbReference>
<dbReference type="SMART" id="SM01008">
    <property type="entry name" value="Ald_Xan_dh_C"/>
    <property type="match status" value="1"/>
</dbReference>
<dbReference type="InterPro" id="IPR052516">
    <property type="entry name" value="N-heterocyclic_Hydroxylase"/>
</dbReference>
<dbReference type="InterPro" id="IPR008274">
    <property type="entry name" value="AldOxase/xan_DH_MoCoBD1"/>
</dbReference>
<dbReference type="InterPro" id="IPR000674">
    <property type="entry name" value="Ald_Oxase/Xan_DH_a/b"/>
</dbReference>
<evidence type="ECO:0000259" key="2">
    <source>
        <dbReference type="SMART" id="SM01008"/>
    </source>
</evidence>
<feature type="domain" description="Aldehyde oxidase/xanthine dehydrogenase a/b hammerhead" evidence="2">
    <location>
        <begin position="211"/>
        <end position="294"/>
    </location>
</feature>
<evidence type="ECO:0000313" key="3">
    <source>
        <dbReference type="EMBL" id="UFW90595.1"/>
    </source>
</evidence>
<gene>
    <name evidence="3" type="ORF">BjapCC829_19495</name>
</gene>
<evidence type="ECO:0000256" key="1">
    <source>
        <dbReference type="SAM" id="MobiDB-lite"/>
    </source>
</evidence>
<dbReference type="Gene3D" id="3.90.1170.50">
    <property type="entry name" value="Aldehyde oxidase/xanthine dehydrogenase, a/b hammerhead"/>
    <property type="match status" value="1"/>
</dbReference>
<organism evidence="3 4">
    <name type="scientific">Bradyrhizobium barranii</name>
    <dbReference type="NCBI Taxonomy" id="2992140"/>
    <lineage>
        <taxon>Bacteria</taxon>
        <taxon>Pseudomonadati</taxon>
        <taxon>Pseudomonadota</taxon>
        <taxon>Alphaproteobacteria</taxon>
        <taxon>Hyphomicrobiales</taxon>
        <taxon>Nitrobacteraceae</taxon>
        <taxon>Bradyrhizobium</taxon>
    </lineage>
</organism>
<name>A0ABY3QX23_9BRAD</name>
<dbReference type="Pfam" id="PF20256">
    <property type="entry name" value="MoCoBD_2"/>
    <property type="match status" value="2"/>
</dbReference>
<dbReference type="Proteomes" id="UP001430990">
    <property type="component" value="Chromosome"/>
</dbReference>
<protein>
    <submittedName>
        <fullName evidence="3">Molybdopterin-dependent oxidoreductase</fullName>
    </submittedName>
</protein>
<dbReference type="PANTHER" id="PTHR47495:SF1">
    <property type="entry name" value="BLL3820 PROTEIN"/>
    <property type="match status" value="1"/>
</dbReference>
<dbReference type="InterPro" id="IPR006311">
    <property type="entry name" value="TAT_signal"/>
</dbReference>
<accession>A0ABY3QX23</accession>
<dbReference type="PIRSF" id="PIRSF036389">
    <property type="entry name" value="IOR_B"/>
    <property type="match status" value="1"/>
</dbReference>
<keyword evidence="4" id="KW-1185">Reference proteome</keyword>
<dbReference type="PANTHER" id="PTHR47495">
    <property type="entry name" value="ALDEHYDE DEHYDROGENASE"/>
    <property type="match status" value="1"/>
</dbReference>
<feature type="region of interest" description="Disordered" evidence="1">
    <location>
        <begin position="28"/>
        <end position="48"/>
    </location>
</feature>
<dbReference type="PROSITE" id="PS51318">
    <property type="entry name" value="TAT"/>
    <property type="match status" value="1"/>
</dbReference>
<evidence type="ECO:0000313" key="4">
    <source>
        <dbReference type="Proteomes" id="UP001430990"/>
    </source>
</evidence>
<proteinExistence type="predicted"/>
<dbReference type="InterPro" id="IPR012368">
    <property type="entry name" value="OxRdtase_Mopterin-bd_su_IorB"/>
</dbReference>
<dbReference type="EMBL" id="CP088100">
    <property type="protein sequence ID" value="UFW90595.1"/>
    <property type="molecule type" value="Genomic_DNA"/>
</dbReference>
<reference evidence="3" key="1">
    <citation type="submission" date="2021-11" db="EMBL/GenBank/DDBJ databases">
        <title>Australian commercial rhizobial inoculants.</title>
        <authorList>
            <person name="Kohlmeier M.G."/>
            <person name="O'Hara G.W."/>
            <person name="Colombi E."/>
            <person name="Ramsay J.P."/>
            <person name="Terpolilli J."/>
        </authorList>
    </citation>
    <scope>NUCLEOTIDE SEQUENCE</scope>
    <source>
        <strain evidence="3">CC829</strain>
    </source>
</reference>
<sequence length="742" mass="78960">MTHAVSRRSVLTGAGALMVAFRLSGARAQTETGTGGSPSKRGLPGSLEDTPKIDAWIRIDASGAVTIITGKAELGQGLKTALLQVAAEELKVSLDRLTLVTADTARTPNEGYTAASHSMQDSGTAIRHAAAQAREILVAEAARRLGVAATSLQVRDGEVFGPDRKRVGYGDLVRDQLLSVDAKQTSPLTSPADFAVMNRSVPRIDVPAKVTGGSAYVQDLRLEGMLHGRVVRPPSYGATLRDCDLAQVERMSGIAKVVRDGNFLGVLADREWTAIQGMRTLAATTIWTEQQTLPDSAGLPAALMDLPSEDTTIHDAGSPGKPGIVVEGIFSRPYLTHGSIGPSCAIAQFEDGKLTVWTHTQGVFFLRGAIAGMLRMAPENVRCIHAEGAGCYGHNGADDAAADAAMLALAMPGRPIRVQLMREQEHAWDPFGPGMVVKLKAAVGADGTIADWHHEVWSQSHMMRPGPPGTLVAARLKSDAFPPPPPIALAQPEGGGDRNAIPLYAIANSKVISHFLPDTPLRGSSMRSLGGYLNVLSIESVLDELAARSGQDPVAFRLRHTVDSRAREVIETAASRFGWAARVKASASTGFGFGFARYKNLEAWCAVAVEIELPRQSGVVRVRRVVAAVDTGQVVNPDGVRNQIEGGILQSMSWTLFERVTFDRTRVTSVDWSGYPIMRFDAVPESVEVDLVDRPGDVFYGVAEAAQGPTGAAIANAIRDATGVRLHDLPFSPARIRKAIGA</sequence>
<dbReference type="Gene3D" id="3.30.365.10">
    <property type="entry name" value="Aldehyde oxidase/xanthine dehydrogenase, molybdopterin binding domain"/>
    <property type="match status" value="4"/>
</dbReference>
<dbReference type="Pfam" id="PF02738">
    <property type="entry name" value="MoCoBD_1"/>
    <property type="match status" value="1"/>
</dbReference>
<dbReference type="RefSeq" id="WP_231144847.1">
    <property type="nucleotide sequence ID" value="NZ_CP088100.1"/>
</dbReference>